<evidence type="ECO:0000256" key="5">
    <source>
        <dbReference type="ARBA" id="ARBA00022692"/>
    </source>
</evidence>
<dbReference type="AlphaFoldDB" id="A0A2K4WC49"/>
<feature type="transmembrane region" description="Helical" evidence="10">
    <location>
        <begin position="95"/>
        <end position="116"/>
    </location>
</feature>
<organism evidence="11 12">
    <name type="scientific">Pseudomonas syringae group genomosp. 3</name>
    <dbReference type="NCBI Taxonomy" id="251701"/>
    <lineage>
        <taxon>Bacteria</taxon>
        <taxon>Pseudomonadati</taxon>
        <taxon>Pseudomonadota</taxon>
        <taxon>Gammaproteobacteria</taxon>
        <taxon>Pseudomonadales</taxon>
        <taxon>Pseudomonadaceae</taxon>
        <taxon>Pseudomonas</taxon>
    </lineage>
</organism>
<evidence type="ECO:0000313" key="11">
    <source>
        <dbReference type="EMBL" id="SOS33471.1"/>
    </source>
</evidence>
<dbReference type="Pfam" id="PF00015">
    <property type="entry name" value="MCPsignal"/>
    <property type="match status" value="1"/>
</dbReference>
<dbReference type="InterPro" id="IPR024478">
    <property type="entry name" value="HlyB_4HB_MCP"/>
</dbReference>
<dbReference type="InterPro" id="IPR004090">
    <property type="entry name" value="Chemotax_Me-accpt_rcpt"/>
</dbReference>
<dbReference type="PROSITE" id="PS50885">
    <property type="entry name" value="HAMP"/>
    <property type="match status" value="1"/>
</dbReference>
<keyword evidence="2" id="KW-1003">Cell membrane</keyword>
<dbReference type="CDD" id="cd11386">
    <property type="entry name" value="MCP_signal"/>
    <property type="match status" value="1"/>
</dbReference>
<keyword evidence="8" id="KW-0807">Transducer</keyword>
<dbReference type="Pfam" id="PF12729">
    <property type="entry name" value="4HB_MCP_1"/>
    <property type="match status" value="1"/>
</dbReference>
<proteinExistence type="inferred from homology"/>
<dbReference type="GO" id="GO:0007165">
    <property type="term" value="P:signal transduction"/>
    <property type="evidence" value="ECO:0007669"/>
    <property type="project" value="UniProtKB-KW"/>
</dbReference>
<dbReference type="GO" id="GO:0004888">
    <property type="term" value="F:transmembrane signaling receptor activity"/>
    <property type="evidence" value="ECO:0007669"/>
    <property type="project" value="InterPro"/>
</dbReference>
<accession>A0A2K4WC49</accession>
<keyword evidence="5 10" id="KW-0812">Transmembrane</keyword>
<comment type="subcellular location">
    <subcellularLocation>
        <location evidence="1">Cell membrane</location>
        <topology evidence="1">Multi-pass membrane protein</topology>
    </subcellularLocation>
</comment>
<sequence length="627" mass="66446">MAIQCTGLQQPFVCTDRGRVVLARFETGDVIAVQALFVKVIRQISVGAVERSKWGEVIMTSLLFGHSFGTTSFPIQPPVSPMNFLRQSKFSTKLLSAFILCALITLAVGGLGMTGVTRLASALELTFSNNLVSVGNTNETLTSLTAHNRGLYRLLDAQSGGVPESDKERVRQALGDDLARAQKVFSIYRATPLEDDERVAGDQMEQMLPAYIAGSQQVVELMRAGDYDNARTRLNALSADGFVKIRGYMRTMIDSNNRQIKEGAIAAEELKQSSVLMLKIGVVIAFLVAIMLGVMITRMITRPLAVAVASAQRIAGGDLTQPIVSDRGDEAGQLLDALSGMQSGLKHTILQIASAADQLASAAEELSAVTDESTRGLTRQNDEIQQAATAVNQMTAAVEEVARNAVSTSEASKAATDDAVDGRGQVDHTVKGITTMVQEITDSTGAVSELAGHVREISKVLDVIRSIAEQTNLLALNAAIEAARAGEQGRGFAVVADEVRALAHRTQASTVEIEGMISTVQSGADGAVAAMGKSLSLATNTQELALRAGAALEKITLGVATINERNLVIASASEEQAQVAREVDRNLINIQDLSTQSAAGANQTSASSQELSRLATSFNSLVANFKL</sequence>
<evidence type="ECO:0000256" key="1">
    <source>
        <dbReference type="ARBA" id="ARBA00004651"/>
    </source>
</evidence>
<dbReference type="GO" id="GO:0006935">
    <property type="term" value="P:chemotaxis"/>
    <property type="evidence" value="ECO:0007669"/>
    <property type="project" value="UniProtKB-KW"/>
</dbReference>
<reference evidence="11 12" key="1">
    <citation type="submission" date="2017-11" db="EMBL/GenBank/DDBJ databases">
        <authorList>
            <person name="Han C.G."/>
        </authorList>
    </citation>
    <scope>NUCLEOTIDE SEQUENCE [LARGE SCALE GENOMIC DNA]</scope>
    <source>
        <strain evidence="11">CFBP6411</strain>
    </source>
</reference>
<dbReference type="SMART" id="SM00283">
    <property type="entry name" value="MA"/>
    <property type="match status" value="1"/>
</dbReference>
<name>A0A2K4WC49_9PSED</name>
<dbReference type="PROSITE" id="PS50111">
    <property type="entry name" value="CHEMOTAXIS_TRANSDUC_2"/>
    <property type="match status" value="1"/>
</dbReference>
<dbReference type="Pfam" id="PF00672">
    <property type="entry name" value="HAMP"/>
    <property type="match status" value="2"/>
</dbReference>
<evidence type="ECO:0000313" key="12">
    <source>
        <dbReference type="Proteomes" id="UP000238093"/>
    </source>
</evidence>
<dbReference type="PANTHER" id="PTHR32089">
    <property type="entry name" value="METHYL-ACCEPTING CHEMOTAXIS PROTEIN MCPB"/>
    <property type="match status" value="1"/>
</dbReference>
<protein>
    <submittedName>
        <fullName evidence="11">Chemotaxis protein</fullName>
    </submittedName>
</protein>
<dbReference type="Proteomes" id="UP000238093">
    <property type="component" value="Chromosome I"/>
</dbReference>
<evidence type="ECO:0000256" key="7">
    <source>
        <dbReference type="ARBA" id="ARBA00023136"/>
    </source>
</evidence>
<comment type="similarity">
    <text evidence="9">Belongs to the methyl-accepting chemotaxis (MCP) protein family.</text>
</comment>
<dbReference type="FunFam" id="1.10.287.950:FF:000001">
    <property type="entry name" value="Methyl-accepting chemotaxis sensory transducer"/>
    <property type="match status" value="1"/>
</dbReference>
<keyword evidence="3" id="KW-0488">Methylation</keyword>
<dbReference type="EMBL" id="LT963408">
    <property type="protein sequence ID" value="SOS33471.1"/>
    <property type="molecule type" value="Genomic_DNA"/>
</dbReference>
<dbReference type="SMART" id="SM00304">
    <property type="entry name" value="HAMP"/>
    <property type="match status" value="2"/>
</dbReference>
<evidence type="ECO:0000256" key="3">
    <source>
        <dbReference type="ARBA" id="ARBA00022481"/>
    </source>
</evidence>
<evidence type="ECO:0000256" key="8">
    <source>
        <dbReference type="ARBA" id="ARBA00023224"/>
    </source>
</evidence>
<keyword evidence="6 10" id="KW-1133">Transmembrane helix</keyword>
<keyword evidence="4" id="KW-0145">Chemotaxis</keyword>
<evidence type="ECO:0000256" key="6">
    <source>
        <dbReference type="ARBA" id="ARBA00022989"/>
    </source>
</evidence>
<dbReference type="InterPro" id="IPR003660">
    <property type="entry name" value="HAMP_dom"/>
</dbReference>
<evidence type="ECO:0000256" key="10">
    <source>
        <dbReference type="SAM" id="Phobius"/>
    </source>
</evidence>
<evidence type="ECO:0000256" key="9">
    <source>
        <dbReference type="ARBA" id="ARBA00029447"/>
    </source>
</evidence>
<keyword evidence="7 10" id="KW-0472">Membrane</keyword>
<evidence type="ECO:0000256" key="4">
    <source>
        <dbReference type="ARBA" id="ARBA00022500"/>
    </source>
</evidence>
<dbReference type="GO" id="GO:0005886">
    <property type="term" value="C:plasma membrane"/>
    <property type="evidence" value="ECO:0007669"/>
    <property type="project" value="UniProtKB-SubCell"/>
</dbReference>
<dbReference type="PRINTS" id="PR00260">
    <property type="entry name" value="CHEMTRNSDUCR"/>
</dbReference>
<dbReference type="CDD" id="cd06225">
    <property type="entry name" value="HAMP"/>
    <property type="match status" value="1"/>
</dbReference>
<dbReference type="PANTHER" id="PTHR32089:SF120">
    <property type="entry name" value="METHYL-ACCEPTING CHEMOTAXIS PROTEIN TLPQ"/>
    <property type="match status" value="1"/>
</dbReference>
<evidence type="ECO:0000256" key="2">
    <source>
        <dbReference type="ARBA" id="ARBA00022475"/>
    </source>
</evidence>
<dbReference type="InterPro" id="IPR004089">
    <property type="entry name" value="MCPsignal_dom"/>
</dbReference>
<dbReference type="SUPFAM" id="SSF58104">
    <property type="entry name" value="Methyl-accepting chemotaxis protein (MCP) signaling domain"/>
    <property type="match status" value="1"/>
</dbReference>
<gene>
    <name evidence="11" type="ORF">CFBP6411_02111</name>
</gene>
<dbReference type="Gene3D" id="1.10.287.950">
    <property type="entry name" value="Methyl-accepting chemotaxis protein"/>
    <property type="match status" value="1"/>
</dbReference>
<feature type="transmembrane region" description="Helical" evidence="10">
    <location>
        <begin position="276"/>
        <end position="296"/>
    </location>
</feature>